<feature type="region of interest" description="Disordered" evidence="1">
    <location>
        <begin position="190"/>
        <end position="252"/>
    </location>
</feature>
<dbReference type="EMBL" id="JBEUKS010000014">
    <property type="protein sequence ID" value="MFC1442938.1"/>
    <property type="molecule type" value="Genomic_DNA"/>
</dbReference>
<keyword evidence="2" id="KW-0732">Signal</keyword>
<dbReference type="PROSITE" id="PS51257">
    <property type="entry name" value="PROKAR_LIPOPROTEIN"/>
    <property type="match status" value="1"/>
</dbReference>
<proteinExistence type="predicted"/>
<feature type="signal peptide" evidence="2">
    <location>
        <begin position="1"/>
        <end position="22"/>
    </location>
</feature>
<dbReference type="Proteomes" id="UP001592581">
    <property type="component" value="Unassembled WGS sequence"/>
</dbReference>
<sequence>MVTKKWLRLAAPAALLALGATACSSGNGAKLDAWAKTVCGGLQAPVQQSNTALADTGAVRTGETPKALQARLAADFGSLATANTGIAQAVQQAGAPATDNGAQTQADAVTELNQAAGGYTKVQQTVQSLPSGDQAKFAAGLKGVSDQVQQLAELSTAALQKLQTGDLGTALAKQPGCKSVSATAGATSATSAGAATGGASSAASASPSGSAAAGASAGAKASASASASKSASKSASTSASSSTEPSASASAH</sequence>
<name>A0ABV6XXE0_9ACTN</name>
<keyword evidence="4" id="KW-1185">Reference proteome</keyword>
<gene>
    <name evidence="3" type="ORF">ABUW04_32290</name>
</gene>
<feature type="chain" id="PRO_5046633926" evidence="2">
    <location>
        <begin position="23"/>
        <end position="252"/>
    </location>
</feature>
<accession>A0ABV6XXE0</accession>
<evidence type="ECO:0000256" key="1">
    <source>
        <dbReference type="SAM" id="MobiDB-lite"/>
    </source>
</evidence>
<protein>
    <submittedName>
        <fullName evidence="3">Small secreted protein</fullName>
    </submittedName>
</protein>
<organism evidence="3 4">
    <name type="scientific">Streptacidiphilus jeojiensis</name>
    <dbReference type="NCBI Taxonomy" id="3229225"/>
    <lineage>
        <taxon>Bacteria</taxon>
        <taxon>Bacillati</taxon>
        <taxon>Actinomycetota</taxon>
        <taxon>Actinomycetes</taxon>
        <taxon>Kitasatosporales</taxon>
        <taxon>Streptomycetaceae</taxon>
        <taxon>Streptacidiphilus</taxon>
    </lineage>
</organism>
<reference evidence="3 4" key="1">
    <citation type="submission" date="2024-06" db="EMBL/GenBank/DDBJ databases">
        <authorList>
            <person name="Lee S.D."/>
        </authorList>
    </citation>
    <scope>NUCLEOTIDE SEQUENCE [LARGE SCALE GENOMIC DNA]</scope>
    <source>
        <strain evidence="3 4">N1-10</strain>
    </source>
</reference>
<comment type="caution">
    <text evidence="3">The sequence shown here is derived from an EMBL/GenBank/DDBJ whole genome shotgun (WGS) entry which is preliminary data.</text>
</comment>
<evidence type="ECO:0000256" key="2">
    <source>
        <dbReference type="SAM" id="SignalP"/>
    </source>
</evidence>
<evidence type="ECO:0000313" key="4">
    <source>
        <dbReference type="Proteomes" id="UP001592581"/>
    </source>
</evidence>
<dbReference type="RefSeq" id="WP_380568033.1">
    <property type="nucleotide sequence ID" value="NZ_JBEUKS010000014.1"/>
</dbReference>
<evidence type="ECO:0000313" key="3">
    <source>
        <dbReference type="EMBL" id="MFC1442938.1"/>
    </source>
</evidence>